<evidence type="ECO:0000313" key="2">
    <source>
        <dbReference type="Proteomes" id="UP001597151"/>
    </source>
</evidence>
<dbReference type="Proteomes" id="UP001597151">
    <property type="component" value="Unassembled WGS sequence"/>
</dbReference>
<dbReference type="Gene3D" id="3.90.190.10">
    <property type="entry name" value="Protein tyrosine phosphatase superfamily"/>
    <property type="match status" value="1"/>
</dbReference>
<dbReference type="EMBL" id="JBHTKR010000002">
    <property type="protein sequence ID" value="MFD1193902.1"/>
    <property type="molecule type" value="Genomic_DNA"/>
</dbReference>
<dbReference type="InterPro" id="IPR029021">
    <property type="entry name" value="Prot-tyrosine_phosphatase-like"/>
</dbReference>
<dbReference type="Pfam" id="PF13350">
    <property type="entry name" value="Y_phosphatase3"/>
    <property type="match status" value="1"/>
</dbReference>
<sequence>MPEHGRLNHLRDRLHNFWIDQGIVRLFWANTAVIAPGVIRSNQPDRRRLARLKAQGLASVLYLRGSDGGAPFRAERHACAALGLQFHSFNMSAHRLPPPDRVLALIALFRRIEKPFLLHCRAGADRTGLASAIYLLALEGRPLAEARAMLSARFGHWRWSSTGVLDQMVLTFQADHAANGIGFEDWIATRYDPAAITADFKGQTLWSRIRLSLR</sequence>
<reference evidence="2" key="1">
    <citation type="journal article" date="2019" name="Int. J. Syst. Evol. Microbiol.">
        <title>The Global Catalogue of Microorganisms (GCM) 10K type strain sequencing project: providing services to taxonomists for standard genome sequencing and annotation.</title>
        <authorList>
            <consortium name="The Broad Institute Genomics Platform"/>
            <consortium name="The Broad Institute Genome Sequencing Center for Infectious Disease"/>
            <person name="Wu L."/>
            <person name="Ma J."/>
        </authorList>
    </citation>
    <scope>NUCLEOTIDE SEQUENCE [LARGE SCALE GENOMIC DNA]</scope>
    <source>
        <strain evidence="2">CCUG 55328</strain>
    </source>
</reference>
<dbReference type="InterPro" id="IPR026893">
    <property type="entry name" value="Tyr/Ser_Pase_IphP-type"/>
</dbReference>
<proteinExistence type="predicted"/>
<protein>
    <submittedName>
        <fullName evidence="1">Tyrosine-protein phosphatase</fullName>
    </submittedName>
</protein>
<dbReference type="InterPro" id="IPR016130">
    <property type="entry name" value="Tyr_Pase_AS"/>
</dbReference>
<comment type="caution">
    <text evidence="1">The sequence shown here is derived from an EMBL/GenBank/DDBJ whole genome shotgun (WGS) entry which is preliminary data.</text>
</comment>
<accession>A0ABW3TD18</accession>
<name>A0ABW3TD18_9RHOB</name>
<gene>
    <name evidence="1" type="ORF">ACFQ3C_04395</name>
</gene>
<dbReference type="SUPFAM" id="SSF52799">
    <property type="entry name" value="(Phosphotyrosine protein) phosphatases II"/>
    <property type="match status" value="1"/>
</dbReference>
<keyword evidence="2" id="KW-1185">Reference proteome</keyword>
<dbReference type="RefSeq" id="WP_380789245.1">
    <property type="nucleotide sequence ID" value="NZ_JBHTKR010000002.1"/>
</dbReference>
<evidence type="ECO:0000313" key="1">
    <source>
        <dbReference type="EMBL" id="MFD1193902.1"/>
    </source>
</evidence>
<organism evidence="1 2">
    <name type="scientific">Seohaeicola saemankumensis</name>
    <dbReference type="NCBI Taxonomy" id="481181"/>
    <lineage>
        <taxon>Bacteria</taxon>
        <taxon>Pseudomonadati</taxon>
        <taxon>Pseudomonadota</taxon>
        <taxon>Alphaproteobacteria</taxon>
        <taxon>Rhodobacterales</taxon>
        <taxon>Roseobacteraceae</taxon>
        <taxon>Seohaeicola</taxon>
    </lineage>
</organism>
<dbReference type="PROSITE" id="PS00383">
    <property type="entry name" value="TYR_PHOSPHATASE_1"/>
    <property type="match status" value="1"/>
</dbReference>